<proteinExistence type="predicted"/>
<dbReference type="EMBL" id="MN740459">
    <property type="protein sequence ID" value="QHU27603.1"/>
    <property type="molecule type" value="Genomic_DNA"/>
</dbReference>
<organism evidence="1">
    <name type="scientific">viral metagenome</name>
    <dbReference type="NCBI Taxonomy" id="1070528"/>
    <lineage>
        <taxon>unclassified sequences</taxon>
        <taxon>metagenomes</taxon>
        <taxon>organismal metagenomes</taxon>
    </lineage>
</organism>
<protein>
    <submittedName>
        <fullName evidence="1">Uncharacterized protein</fullName>
    </submittedName>
</protein>
<sequence length="88" mass="10183">MSIPIMSFETLRNIIANPENVYSRNKSFQSDNQEIKQFTTTATNVLNMINGGENIFADNSYNDKINEQNEIDKNTPYIYESDEIRRGL</sequence>
<dbReference type="AlphaFoldDB" id="A0A6C0LAJ1"/>
<accession>A0A6C0LAJ1</accession>
<reference evidence="1" key="1">
    <citation type="journal article" date="2020" name="Nature">
        <title>Giant virus diversity and host interactions through global metagenomics.</title>
        <authorList>
            <person name="Schulz F."/>
            <person name="Roux S."/>
            <person name="Paez-Espino D."/>
            <person name="Jungbluth S."/>
            <person name="Walsh D.A."/>
            <person name="Denef V.J."/>
            <person name="McMahon K.D."/>
            <person name="Konstantinidis K.T."/>
            <person name="Eloe-Fadrosh E.A."/>
            <person name="Kyrpides N.C."/>
            <person name="Woyke T."/>
        </authorList>
    </citation>
    <scope>NUCLEOTIDE SEQUENCE</scope>
    <source>
        <strain evidence="1">GVMAG-M-3300027769-26</strain>
    </source>
</reference>
<name>A0A6C0LAJ1_9ZZZZ</name>
<evidence type="ECO:0000313" key="1">
    <source>
        <dbReference type="EMBL" id="QHU27603.1"/>
    </source>
</evidence>